<feature type="transmembrane region" description="Helical" evidence="6">
    <location>
        <begin position="123"/>
        <end position="145"/>
    </location>
</feature>
<gene>
    <name evidence="8" type="ORF">B0A50_00077</name>
</gene>
<dbReference type="PROSITE" id="PS50850">
    <property type="entry name" value="MFS"/>
    <property type="match status" value="1"/>
</dbReference>
<reference evidence="8 9" key="1">
    <citation type="submission" date="2017-03" db="EMBL/GenBank/DDBJ databases">
        <title>Genomes of endolithic fungi from Antarctica.</title>
        <authorList>
            <person name="Coleine C."/>
            <person name="Masonjones S."/>
            <person name="Stajich J.E."/>
        </authorList>
    </citation>
    <scope>NUCLEOTIDE SEQUENCE [LARGE SCALE GENOMIC DNA]</scope>
    <source>
        <strain evidence="8 9">CCFEE 6315</strain>
    </source>
</reference>
<dbReference type="InterPro" id="IPR020846">
    <property type="entry name" value="MFS_dom"/>
</dbReference>
<evidence type="ECO:0000259" key="7">
    <source>
        <dbReference type="PROSITE" id="PS50850"/>
    </source>
</evidence>
<dbReference type="EMBL" id="NAJL01000001">
    <property type="protein sequence ID" value="TKA34097.1"/>
    <property type="molecule type" value="Genomic_DNA"/>
</dbReference>
<feature type="transmembrane region" description="Helical" evidence="6">
    <location>
        <begin position="364"/>
        <end position="384"/>
    </location>
</feature>
<dbReference type="AlphaFoldDB" id="A0A4U0UFI9"/>
<evidence type="ECO:0000313" key="9">
    <source>
        <dbReference type="Proteomes" id="UP000308549"/>
    </source>
</evidence>
<dbReference type="PANTHER" id="PTHR10924:SF6">
    <property type="entry name" value="SOLUTE CARRIER FAMILY 49 MEMBER A3"/>
    <property type="match status" value="1"/>
</dbReference>
<comment type="caution">
    <text evidence="8">The sequence shown here is derived from an EMBL/GenBank/DDBJ whole genome shotgun (WGS) entry which is preliminary data.</text>
</comment>
<evidence type="ECO:0000256" key="1">
    <source>
        <dbReference type="ARBA" id="ARBA00004141"/>
    </source>
</evidence>
<feature type="region of interest" description="Disordered" evidence="5">
    <location>
        <begin position="1"/>
        <end position="73"/>
    </location>
</feature>
<dbReference type="InterPro" id="IPR049680">
    <property type="entry name" value="FLVCR1-2_SLC49-like"/>
</dbReference>
<evidence type="ECO:0000256" key="6">
    <source>
        <dbReference type="SAM" id="Phobius"/>
    </source>
</evidence>
<evidence type="ECO:0000256" key="5">
    <source>
        <dbReference type="SAM" id="MobiDB-lite"/>
    </source>
</evidence>
<keyword evidence="3 6" id="KW-1133">Transmembrane helix</keyword>
<dbReference type="InterPro" id="IPR036259">
    <property type="entry name" value="MFS_trans_sf"/>
</dbReference>
<dbReference type="Pfam" id="PF07690">
    <property type="entry name" value="MFS_1"/>
    <property type="match status" value="1"/>
</dbReference>
<keyword evidence="2 6" id="KW-0812">Transmembrane</keyword>
<feature type="transmembrane region" description="Helical" evidence="6">
    <location>
        <begin position="243"/>
        <end position="265"/>
    </location>
</feature>
<accession>A0A4U0UFI9</accession>
<comment type="subcellular location">
    <subcellularLocation>
        <location evidence="1">Membrane</location>
        <topology evidence="1">Multi-pass membrane protein</topology>
    </subcellularLocation>
</comment>
<feature type="transmembrane region" description="Helical" evidence="6">
    <location>
        <begin position="396"/>
        <end position="418"/>
    </location>
</feature>
<dbReference type="InterPro" id="IPR011701">
    <property type="entry name" value="MFS"/>
</dbReference>
<dbReference type="PANTHER" id="PTHR10924">
    <property type="entry name" value="MAJOR FACILITATOR SUPERFAMILY PROTEIN-RELATED"/>
    <property type="match status" value="1"/>
</dbReference>
<dbReference type="GO" id="GO:0016020">
    <property type="term" value="C:membrane"/>
    <property type="evidence" value="ECO:0007669"/>
    <property type="project" value="UniProtKB-SubCell"/>
</dbReference>
<proteinExistence type="predicted"/>
<evidence type="ECO:0000256" key="3">
    <source>
        <dbReference type="ARBA" id="ARBA00022989"/>
    </source>
</evidence>
<keyword evidence="9" id="KW-1185">Reference proteome</keyword>
<dbReference type="GO" id="GO:0022857">
    <property type="term" value="F:transmembrane transporter activity"/>
    <property type="evidence" value="ECO:0007669"/>
    <property type="project" value="InterPro"/>
</dbReference>
<feature type="transmembrane region" description="Helical" evidence="6">
    <location>
        <begin position="85"/>
        <end position="103"/>
    </location>
</feature>
<feature type="transmembrane region" description="Helical" evidence="6">
    <location>
        <begin position="430"/>
        <end position="450"/>
    </location>
</feature>
<feature type="transmembrane region" description="Helical" evidence="6">
    <location>
        <begin position="337"/>
        <end position="357"/>
    </location>
</feature>
<evidence type="ECO:0000256" key="2">
    <source>
        <dbReference type="ARBA" id="ARBA00022692"/>
    </source>
</evidence>
<dbReference type="Gene3D" id="1.20.1250.20">
    <property type="entry name" value="MFS general substrate transporter like domains"/>
    <property type="match status" value="2"/>
</dbReference>
<feature type="domain" description="Major facilitator superfamily (MFS) profile" evidence="7">
    <location>
        <begin position="87"/>
        <end position="488"/>
    </location>
</feature>
<name>A0A4U0UFI9_9PEZI</name>
<feature type="transmembrane region" description="Helical" evidence="6">
    <location>
        <begin position="176"/>
        <end position="195"/>
    </location>
</feature>
<evidence type="ECO:0000256" key="4">
    <source>
        <dbReference type="ARBA" id="ARBA00023136"/>
    </source>
</evidence>
<dbReference type="Proteomes" id="UP000308549">
    <property type="component" value="Unassembled WGS sequence"/>
</dbReference>
<dbReference type="SUPFAM" id="SSF103473">
    <property type="entry name" value="MFS general substrate transporter"/>
    <property type="match status" value="1"/>
</dbReference>
<sequence length="502" mass="54278">MSGPKYAPLYGSDDDYDKDTPNMPRLTSNDSASVIDASGKPVPLVLQATRSDSEGPPPSLQHTRDDDDRDTTAAGPFFRTHRRRWIGLAQLVLLNIIVSWDWLTFAAVSSTSAKYFGVTEGSINWLSTGFLFAFVPVSPLVIWTLNKYGPKQSILVSSALVLAGNWVRYAGTRSNYFGVVVFGQILIGFAQPFVLAAPTRYSNLWFSDKGRVSATAIASLANPFGAALGQLIGPFWASDEPSSIPHMVLYTSILSTVVTVPAPFIPNRPSTPSHLPSVGREDGQAQGIWQATKDVCTNGAFWMILLPFSVYVGFFNATSSLLNQIMEPYGFSETEAGIAGALLIVVGLIASAIVSPLVDKTKRYLLTIQLLVPCIAIMYLAMIFMPDTRSVAGPYIVLAILGATSFSLLPCALEYLVVVTYPVSPEISSTVCWTGGQLLGAIFVLIMNALRSDDWDGEPDGSMIRGMIFQAVVAAIVVPCVFILGRKRFEGSHNPSVECHRG</sequence>
<organism evidence="8 9">
    <name type="scientific">Salinomyces thailandicus</name>
    <dbReference type="NCBI Taxonomy" id="706561"/>
    <lineage>
        <taxon>Eukaryota</taxon>
        <taxon>Fungi</taxon>
        <taxon>Dikarya</taxon>
        <taxon>Ascomycota</taxon>
        <taxon>Pezizomycotina</taxon>
        <taxon>Dothideomycetes</taxon>
        <taxon>Dothideomycetidae</taxon>
        <taxon>Mycosphaerellales</taxon>
        <taxon>Teratosphaeriaceae</taxon>
        <taxon>Salinomyces</taxon>
    </lineage>
</organism>
<feature type="transmembrane region" description="Helical" evidence="6">
    <location>
        <begin position="462"/>
        <end position="484"/>
    </location>
</feature>
<feature type="transmembrane region" description="Helical" evidence="6">
    <location>
        <begin position="299"/>
        <end position="317"/>
    </location>
</feature>
<dbReference type="OrthoDB" id="422206at2759"/>
<evidence type="ECO:0000313" key="8">
    <source>
        <dbReference type="EMBL" id="TKA34097.1"/>
    </source>
</evidence>
<protein>
    <recommendedName>
        <fullName evidence="7">Major facilitator superfamily (MFS) profile domain-containing protein</fullName>
    </recommendedName>
</protein>
<keyword evidence="4 6" id="KW-0472">Membrane</keyword>